<feature type="compositionally biased region" description="Basic residues" evidence="1">
    <location>
        <begin position="292"/>
        <end position="303"/>
    </location>
</feature>
<evidence type="ECO:0000256" key="1">
    <source>
        <dbReference type="SAM" id="MobiDB-lite"/>
    </source>
</evidence>
<feature type="compositionally biased region" description="Basic residues" evidence="1">
    <location>
        <begin position="422"/>
        <end position="431"/>
    </location>
</feature>
<protein>
    <submittedName>
        <fullName evidence="3">LigA</fullName>
    </submittedName>
</protein>
<feature type="region of interest" description="Disordered" evidence="1">
    <location>
        <begin position="385"/>
        <end position="714"/>
    </location>
</feature>
<feature type="compositionally biased region" description="Basic and acidic residues" evidence="1">
    <location>
        <begin position="113"/>
        <end position="134"/>
    </location>
</feature>
<reference evidence="3" key="1">
    <citation type="submission" date="2017-02" db="UniProtKB">
        <authorList>
            <consortium name="WormBaseParasite"/>
        </authorList>
    </citation>
    <scope>IDENTIFICATION</scope>
</reference>
<feature type="compositionally biased region" description="Basic and acidic residues" evidence="1">
    <location>
        <begin position="276"/>
        <end position="289"/>
    </location>
</feature>
<dbReference type="Proteomes" id="UP000038045">
    <property type="component" value="Unplaced"/>
</dbReference>
<feature type="compositionally biased region" description="Basic and acidic residues" evidence="1">
    <location>
        <begin position="433"/>
        <end position="456"/>
    </location>
</feature>
<evidence type="ECO:0000313" key="2">
    <source>
        <dbReference type="Proteomes" id="UP000038045"/>
    </source>
</evidence>
<sequence>MGDDRILRTALTDKRGEGAGVDASQGDDAARLHPGVQPARGAPVGRISRHVAQDDAARRTLGRLADLLDVFQVHADIADMRECESYDLTCIGRICQNFLIAGEGGVEDHLANGRAGRADADPRQDRSICEHEDAGGAGQDLSRHGAGLLAPGQAGHGEEADAGPDVAARRRRDRKGREHRPADSQQAPARLGRQLPQRHRAQGVQAQRQHRGHADQHAELLAQGRLGAGDHHGAHDDAVDQGVGQGRLALLRPAEPARQPARLGRGARRLAAHHGPARDGAGRLDDGAGRHQPGHRGPHHPRHQIGVGAGRMGQDVGRNDAEHRHAGRHIDDEGQQHPAQRGAPHVGRRVLDLAGQGRRALDAQEGPEDHGQRGRNRLHQRFARRAPGGDEGVAAEGDDAGDDGQTDRNQPQHQGDRPEPRRRLRPRRIGRGRQPDQRQIAERAPHRLLQRRKEEGQIAGPRHRHGDIAGQAGRPIGQPRLIAQKPPQTAPGEVRQAIGLRLHPPQTAEHQRQGHGSDAADDPADDAAAAGRRQGGGQQVDARSDHIPRHHKGGQAPADAVRGFRQDVDLAHARRIDRNVAAPEAVRRTAGRPRRRAGDDGPPGPGRAAQPAALWLRREGLHPVDAGDGDGAVRRLGPAPHRARNPGRRARDAGPPGRDPTRRRRNPSRTGRELPPGARDQGRPDGPGAQAGGLGPGRAVRRRRDRVGEGPLDL</sequence>
<evidence type="ECO:0000313" key="3">
    <source>
        <dbReference type="WBParaSite" id="PTRK_0000809000.1"/>
    </source>
</evidence>
<organism evidence="2 3">
    <name type="scientific">Parastrongyloides trichosuri</name>
    <name type="common">Possum-specific nematode worm</name>
    <dbReference type="NCBI Taxonomy" id="131310"/>
    <lineage>
        <taxon>Eukaryota</taxon>
        <taxon>Metazoa</taxon>
        <taxon>Ecdysozoa</taxon>
        <taxon>Nematoda</taxon>
        <taxon>Chromadorea</taxon>
        <taxon>Rhabditida</taxon>
        <taxon>Tylenchina</taxon>
        <taxon>Panagrolaimomorpha</taxon>
        <taxon>Strongyloidoidea</taxon>
        <taxon>Strongyloididae</taxon>
        <taxon>Parastrongyloides</taxon>
    </lineage>
</organism>
<feature type="compositionally biased region" description="Basic and acidic residues" evidence="1">
    <location>
        <begin position="562"/>
        <end position="578"/>
    </location>
</feature>
<keyword evidence="2" id="KW-1185">Reference proteome</keyword>
<dbReference type="WBParaSite" id="PTRK_0000809000.1">
    <property type="protein sequence ID" value="PTRK_0000809000.1"/>
    <property type="gene ID" value="PTRK_0000809000"/>
</dbReference>
<name>A0A0N4ZJF1_PARTI</name>
<accession>A0A0N4ZJF1</accession>
<feature type="region of interest" description="Disordered" evidence="1">
    <location>
        <begin position="16"/>
        <end position="44"/>
    </location>
</feature>
<proteinExistence type="predicted"/>
<feature type="region of interest" description="Disordered" evidence="1">
    <location>
        <begin position="113"/>
        <end position="215"/>
    </location>
</feature>
<feature type="region of interest" description="Disordered" evidence="1">
    <location>
        <begin position="251"/>
        <end position="345"/>
    </location>
</feature>
<dbReference type="AlphaFoldDB" id="A0A0N4ZJF1"/>
<dbReference type="STRING" id="131310.A0A0N4ZJF1"/>
<feature type="compositionally biased region" description="Basic and acidic residues" evidence="1">
    <location>
        <begin position="317"/>
        <end position="335"/>
    </location>
</feature>